<feature type="transmembrane region" description="Helical" evidence="1">
    <location>
        <begin position="194"/>
        <end position="214"/>
    </location>
</feature>
<evidence type="ECO:0000313" key="3">
    <source>
        <dbReference type="EMBL" id="KAF7333404.1"/>
    </source>
</evidence>
<accession>A0A8H6X373</accession>
<comment type="caution">
    <text evidence="3">The sequence shown here is derived from an EMBL/GenBank/DDBJ whole genome shotgun (WGS) entry which is preliminary data.</text>
</comment>
<feature type="transmembrane region" description="Helical" evidence="1">
    <location>
        <begin position="93"/>
        <end position="114"/>
    </location>
</feature>
<keyword evidence="1" id="KW-1133">Transmembrane helix</keyword>
<gene>
    <name evidence="3" type="ORF">MVEN_02356200</name>
</gene>
<feature type="transmembrane region" description="Helical" evidence="1">
    <location>
        <begin position="257"/>
        <end position="280"/>
    </location>
</feature>
<keyword evidence="1" id="KW-0472">Membrane</keyword>
<dbReference type="EMBL" id="JACAZI010000029">
    <property type="protein sequence ID" value="KAF7333404.1"/>
    <property type="molecule type" value="Genomic_DNA"/>
</dbReference>
<organism evidence="3 4">
    <name type="scientific">Mycena venus</name>
    <dbReference type="NCBI Taxonomy" id="2733690"/>
    <lineage>
        <taxon>Eukaryota</taxon>
        <taxon>Fungi</taxon>
        <taxon>Dikarya</taxon>
        <taxon>Basidiomycota</taxon>
        <taxon>Agaricomycotina</taxon>
        <taxon>Agaricomycetes</taxon>
        <taxon>Agaricomycetidae</taxon>
        <taxon>Agaricales</taxon>
        <taxon>Marasmiineae</taxon>
        <taxon>Mycenaceae</taxon>
        <taxon>Mycena</taxon>
    </lineage>
</organism>
<proteinExistence type="predicted"/>
<feature type="transmembrane region" description="Helical" evidence="1">
    <location>
        <begin position="220"/>
        <end position="245"/>
    </location>
</feature>
<evidence type="ECO:0000256" key="1">
    <source>
        <dbReference type="SAM" id="Phobius"/>
    </source>
</evidence>
<dbReference type="Pfam" id="PF20153">
    <property type="entry name" value="DUF6535"/>
    <property type="match status" value="2"/>
</dbReference>
<dbReference type="Proteomes" id="UP000620124">
    <property type="component" value="Unassembled WGS sequence"/>
</dbReference>
<reference evidence="3" key="1">
    <citation type="submission" date="2020-05" db="EMBL/GenBank/DDBJ databases">
        <title>Mycena genomes resolve the evolution of fungal bioluminescence.</title>
        <authorList>
            <person name="Tsai I.J."/>
        </authorList>
    </citation>
    <scope>NUCLEOTIDE SEQUENCE</scope>
    <source>
        <strain evidence="3">CCC161011</strain>
    </source>
</reference>
<sequence>MSDDMVAHTPSHSAATCTNAQVANSKPLPDNDRGCFQGLIAKQEEHSMKIHKAVESLKPSAPIADTKTAFWNAYMQLADDYDKEFQQKYSTDLNTGLIFAGLFSAVSSAFIIQIQPAFTPGTPPPTTVVIAQSLLYISLFSALLASLLAVLGMQWLMYYQAAGSRGVNRDRGLERQRKLDGLQKWKFEAVLQTFPLLLQLALLLFATGLSVYLWTIHLSIAIIVLALTAVGFGLYLFLLGSAVKYAESPFQTPLTPFLIQLFPTIVRFIRWTFLGILVFITDIPGFIKSGTLLILHQCTPYFENHQVVYSAWYNKQSQRSPVKRTSTFPEISAVLWLLETSTDPDMIGLAVEMGLELRWPLDLDLTSPMARLYDHFQACFIHPGDWDLDSYQDLGKDVTDAHFMSIVEAWKHRGELGDIRQGMSHYAIQCGKLYCLFRLLSRVQTDPRTWARSFLRPKSLVKAEQDDPADLSELETVVQMVTESPGWRLDWTRPDSIHWALYIIPSLCVETTDMNQVVEHFLDQFPTETMPGLDQRAYTAYLWCLNALLSRATLVREEVLFQRRAMDIRVTVELDKSRFKTELTRQLFQRLQTTRINTLLVSRIIEITAQLMNKSFGPKYHAGSLHELNSLLNDTARFCHNFSPVARRLSVLVSAATLSRLKDWQHTSLTQMDYDAQDSPWIHMALQYIQQSYGGSDLDTWDKHSILAVESLLQLMIGHQGTPPPLALKVILRALSSPGEMSYIASIVLCQRNWWLNPNLQSLMQQYSVWSYFSRVTLKDPRMFSKRYIEVGADLVKISTWRPSIYNELPTWIAVYSGDRWLGNYEAFTSVIRTLWVQDWDENQIFVDDSEESWSLSLTALANVWRKFEFIPALSSDFIPLARCTVSTSLLVNYLTHRSSTDKVHERTMTWTCRVSFSPLLGQSLCQAAQNARSAMSSDILYQTKDVLERVEEFLEILGKKIGSEFHPGSGEVEIRGEVKGYSDWDELRGHFMYELNELEERLN</sequence>
<dbReference type="InterPro" id="IPR045338">
    <property type="entry name" value="DUF6535"/>
</dbReference>
<keyword evidence="1" id="KW-0812">Transmembrane</keyword>
<feature type="domain" description="DUF6535" evidence="2">
    <location>
        <begin position="71"/>
        <end position="120"/>
    </location>
</feature>
<dbReference type="OrthoDB" id="2989106at2759"/>
<dbReference type="AlphaFoldDB" id="A0A8H6X373"/>
<feature type="transmembrane region" description="Helical" evidence="1">
    <location>
        <begin position="134"/>
        <end position="159"/>
    </location>
</feature>
<evidence type="ECO:0000313" key="4">
    <source>
        <dbReference type="Proteomes" id="UP000620124"/>
    </source>
</evidence>
<keyword evidence="4" id="KW-1185">Reference proteome</keyword>
<protein>
    <recommendedName>
        <fullName evidence="2">DUF6535 domain-containing protein</fullName>
    </recommendedName>
</protein>
<feature type="domain" description="DUF6535" evidence="2">
    <location>
        <begin position="123"/>
        <end position="215"/>
    </location>
</feature>
<evidence type="ECO:0000259" key="2">
    <source>
        <dbReference type="Pfam" id="PF20153"/>
    </source>
</evidence>
<name>A0A8H6X373_9AGAR</name>